<evidence type="ECO:0000256" key="4">
    <source>
        <dbReference type="ARBA" id="ARBA00010231"/>
    </source>
</evidence>
<reference evidence="15" key="1">
    <citation type="submission" date="2016-09" db="EMBL/GenBank/DDBJ databases">
        <authorList>
            <person name="Varghese N."/>
            <person name="Submissions S."/>
        </authorList>
    </citation>
    <scope>NUCLEOTIDE SEQUENCE [LARGE SCALE GENOMIC DNA]</scope>
    <source>
        <strain evidence="15">ANC 4422</strain>
    </source>
</reference>
<dbReference type="EC" id="5.4.2.8" evidence="5"/>
<evidence type="ECO:0000256" key="1">
    <source>
        <dbReference type="ARBA" id="ARBA00000586"/>
    </source>
</evidence>
<name>A0A1G6HD93_9GAMM</name>
<evidence type="ECO:0000256" key="6">
    <source>
        <dbReference type="ARBA" id="ARBA00022553"/>
    </source>
</evidence>
<evidence type="ECO:0000256" key="2">
    <source>
        <dbReference type="ARBA" id="ARBA00001946"/>
    </source>
</evidence>
<evidence type="ECO:0000256" key="8">
    <source>
        <dbReference type="ARBA" id="ARBA00022842"/>
    </source>
</evidence>
<dbReference type="CDD" id="cd03089">
    <property type="entry name" value="PMM_PGM"/>
    <property type="match status" value="1"/>
</dbReference>
<dbReference type="PANTHER" id="PTHR43771:SF2">
    <property type="entry name" value="PHOSPHOMANNOMUTASE_PHOSPHOGLUCOMUTASE"/>
    <property type="match status" value="1"/>
</dbReference>
<dbReference type="SUPFAM" id="SSF53738">
    <property type="entry name" value="Phosphoglucomutase, first 3 domains"/>
    <property type="match status" value="3"/>
</dbReference>
<accession>A0A1G6HD93</accession>
<dbReference type="GO" id="GO:0004615">
    <property type="term" value="F:phosphomannomutase activity"/>
    <property type="evidence" value="ECO:0007669"/>
    <property type="project" value="UniProtKB-EC"/>
</dbReference>
<dbReference type="Pfam" id="PF02880">
    <property type="entry name" value="PGM_PMM_III"/>
    <property type="match status" value="1"/>
</dbReference>
<protein>
    <recommendedName>
        <fullName evidence="5">phosphomannomutase</fullName>
        <ecNumber evidence="5">5.4.2.8</ecNumber>
    </recommendedName>
</protein>
<dbReference type="InterPro" id="IPR005846">
    <property type="entry name" value="A-D-PHexomutase_a/b/a-III"/>
</dbReference>
<keyword evidence="7 10" id="KW-0479">Metal-binding</keyword>
<evidence type="ECO:0000313" key="15">
    <source>
        <dbReference type="Proteomes" id="UP000242501"/>
    </source>
</evidence>
<dbReference type="RefSeq" id="WP_092747756.1">
    <property type="nucleotide sequence ID" value="NZ_FMYL01000005.1"/>
</dbReference>
<dbReference type="STRING" id="1219383.SAMN05421733_10541"/>
<feature type="domain" description="Alpha-D-phosphohexomutase alpha/beta/alpha" evidence="12">
    <location>
        <begin position="163"/>
        <end position="259"/>
    </location>
</feature>
<evidence type="ECO:0000313" key="14">
    <source>
        <dbReference type="EMBL" id="SDB92181.1"/>
    </source>
</evidence>
<comment type="pathway">
    <text evidence="3">Nucleotide-sugar biosynthesis; GDP-alpha-D-mannose biosynthesis; alpha-D-mannose 1-phosphate from D-fructose 6-phosphate: step 2/2.</text>
</comment>
<evidence type="ECO:0000256" key="3">
    <source>
        <dbReference type="ARBA" id="ARBA00004699"/>
    </source>
</evidence>
<dbReference type="InterPro" id="IPR005845">
    <property type="entry name" value="A-D-PHexomutase_a/b/a-II"/>
</dbReference>
<gene>
    <name evidence="14" type="ORF">SAMN05421733_10541</name>
</gene>
<feature type="domain" description="Alpha-D-phosphohexomutase alpha/beta/alpha" evidence="11">
    <location>
        <begin position="12"/>
        <end position="138"/>
    </location>
</feature>
<feature type="domain" description="Alpha-D-phosphohexomutase alpha/beta/alpha" evidence="13">
    <location>
        <begin position="265"/>
        <end position="373"/>
    </location>
</feature>
<evidence type="ECO:0000259" key="13">
    <source>
        <dbReference type="Pfam" id="PF02880"/>
    </source>
</evidence>
<dbReference type="GO" id="GO:0005975">
    <property type="term" value="P:carbohydrate metabolic process"/>
    <property type="evidence" value="ECO:0007669"/>
    <property type="project" value="InterPro"/>
</dbReference>
<dbReference type="GO" id="GO:0000287">
    <property type="term" value="F:magnesium ion binding"/>
    <property type="evidence" value="ECO:0007669"/>
    <property type="project" value="InterPro"/>
</dbReference>
<sequence length="477" mass="53275">MQLTQQDFPAHIFRAYDIRGRLSDLRLNVLVAIARAFAIQLKQQQIDHVVLGFDARLDGKMYASYIQHILIQQHIHVTALGCCSTPYMYFMAQQLTKTGSGIMLTASHNPKTDHGIKWLSHKSPPTPEDIQNIAHLAKQQYLADLTLPIVEVSEVIEIPSAQAYLAQLEHDIQLKKPLTVVVDGMHGAAGQYAEVILNTLGCKVIALRCYANGDFPDHAPDPSKRQHLNLLCDAVKQHHADLGLALDGDGDRLVVVDENSNIISPDQLMCIFAEMCLKQYPQQEIVFDVKCANMIEHVAQRYGGTATMLRTGSTFLRRYLAENPRAVFGGEYAGHYVFNDGRGLGYDDGLYAGLRLMEYFSQKASMGLSDLFLDYPERCFTEDTYIATTGVSAQTLLQHFKQSYGHNTQEKLTEIDGIRLDFAEGFGIIRASNTGEYLTVRFDAVNDVILQQIKTTFSEVFLPDYPTIAADILQAHA</sequence>
<keyword evidence="15" id="KW-1185">Reference proteome</keyword>
<dbReference type="InterPro" id="IPR036900">
    <property type="entry name" value="A-D-PHexomutase_C_sf"/>
</dbReference>
<comment type="similarity">
    <text evidence="4 10">Belongs to the phosphohexose mutase family.</text>
</comment>
<keyword evidence="6" id="KW-0597">Phosphoprotein</keyword>
<comment type="catalytic activity">
    <reaction evidence="1">
        <text>alpha-D-mannose 1-phosphate = D-mannose 6-phosphate</text>
        <dbReference type="Rhea" id="RHEA:11140"/>
        <dbReference type="ChEBI" id="CHEBI:58409"/>
        <dbReference type="ChEBI" id="CHEBI:58735"/>
        <dbReference type="EC" id="5.4.2.8"/>
    </reaction>
</comment>
<dbReference type="PRINTS" id="PR00509">
    <property type="entry name" value="PGMPMM"/>
</dbReference>
<dbReference type="EMBL" id="FMYL01000005">
    <property type="protein sequence ID" value="SDB92181.1"/>
    <property type="molecule type" value="Genomic_DNA"/>
</dbReference>
<keyword evidence="9" id="KW-0413">Isomerase</keyword>
<dbReference type="Pfam" id="PF02879">
    <property type="entry name" value="PGM_PMM_II"/>
    <property type="match status" value="1"/>
</dbReference>
<dbReference type="Proteomes" id="UP000242501">
    <property type="component" value="Unassembled WGS sequence"/>
</dbReference>
<evidence type="ECO:0000256" key="10">
    <source>
        <dbReference type="RuleBase" id="RU004326"/>
    </source>
</evidence>
<dbReference type="AlphaFoldDB" id="A0A1G6HD93"/>
<dbReference type="PROSITE" id="PS00710">
    <property type="entry name" value="PGM_PMM"/>
    <property type="match status" value="1"/>
</dbReference>
<dbReference type="OrthoDB" id="9803322at2"/>
<evidence type="ECO:0000259" key="12">
    <source>
        <dbReference type="Pfam" id="PF02879"/>
    </source>
</evidence>
<comment type="cofactor">
    <cofactor evidence="2">
        <name>Mg(2+)</name>
        <dbReference type="ChEBI" id="CHEBI:18420"/>
    </cofactor>
</comment>
<dbReference type="InterPro" id="IPR005841">
    <property type="entry name" value="Alpha-D-phosphohexomutase_SF"/>
</dbReference>
<keyword evidence="8 10" id="KW-0460">Magnesium</keyword>
<proteinExistence type="inferred from homology"/>
<evidence type="ECO:0000256" key="5">
    <source>
        <dbReference type="ARBA" id="ARBA00012730"/>
    </source>
</evidence>
<dbReference type="InterPro" id="IPR016055">
    <property type="entry name" value="A-D-PHexomutase_a/b/a-I/II/III"/>
</dbReference>
<evidence type="ECO:0000259" key="11">
    <source>
        <dbReference type="Pfam" id="PF02878"/>
    </source>
</evidence>
<dbReference type="Gene3D" id="3.30.310.50">
    <property type="entry name" value="Alpha-D-phosphohexomutase, C-terminal domain"/>
    <property type="match status" value="1"/>
</dbReference>
<dbReference type="SUPFAM" id="SSF55957">
    <property type="entry name" value="Phosphoglucomutase, C-terminal domain"/>
    <property type="match status" value="1"/>
</dbReference>
<dbReference type="Pfam" id="PF02878">
    <property type="entry name" value="PGM_PMM_I"/>
    <property type="match status" value="1"/>
</dbReference>
<dbReference type="Gene3D" id="3.40.120.10">
    <property type="entry name" value="Alpha-D-Glucose-1,6-Bisphosphate, subunit A, domain 3"/>
    <property type="match status" value="3"/>
</dbReference>
<dbReference type="PANTHER" id="PTHR43771">
    <property type="entry name" value="PHOSPHOMANNOMUTASE"/>
    <property type="match status" value="1"/>
</dbReference>
<evidence type="ECO:0000256" key="9">
    <source>
        <dbReference type="ARBA" id="ARBA00023235"/>
    </source>
</evidence>
<dbReference type="InterPro" id="IPR016066">
    <property type="entry name" value="A-D-PHexomutase_CS"/>
</dbReference>
<dbReference type="InterPro" id="IPR005844">
    <property type="entry name" value="A-D-PHexomutase_a/b/a-I"/>
</dbReference>
<evidence type="ECO:0000256" key="7">
    <source>
        <dbReference type="ARBA" id="ARBA00022723"/>
    </source>
</evidence>
<organism evidence="14 15">
    <name type="scientific">Acinetobacter boissieri</name>
    <dbReference type="NCBI Taxonomy" id="1219383"/>
    <lineage>
        <taxon>Bacteria</taxon>
        <taxon>Pseudomonadati</taxon>
        <taxon>Pseudomonadota</taxon>
        <taxon>Gammaproteobacteria</taxon>
        <taxon>Moraxellales</taxon>
        <taxon>Moraxellaceae</taxon>
        <taxon>Acinetobacter</taxon>
    </lineage>
</organism>